<reference evidence="1" key="1">
    <citation type="submission" date="2020-05" db="EMBL/GenBank/DDBJ databases">
        <authorList>
            <person name="Chiriac C."/>
            <person name="Salcher M."/>
            <person name="Ghai R."/>
            <person name="Kavagutti S V."/>
        </authorList>
    </citation>
    <scope>NUCLEOTIDE SEQUENCE</scope>
</reference>
<protein>
    <submittedName>
        <fullName evidence="1">Uncharacterized protein</fullName>
    </submittedName>
</protein>
<proteinExistence type="predicted"/>
<sequence length="400" mass="43208">MNIIQLQDNLKNLSDQQLTQAIQMPSQDTPPYLVVSELNRRKKMRDSFQAQQADQDKTTVAQDVVAAAGVPQEAASQMAQSLAPQTDMTNNTGIMSIPQQGAPMQSMADGGRVTKMAEGTRLTALPTFTLPSGGKLTLNTDNSSSVTYPDGEVRRYNKSDTDKTLRAHGGITAEELRASQTPAPAVTAAPSMGGANAETRRMVTPVMPIPSGVLTDPILISLASRQNMSVNSYLMAMDPEARQAAISRAAARGNRDIGATLDYSQMANAGMSDAPFNPSRYTEQPVNPSYEEQTTSIFPPDPEPIQQRPDFENYGREGAPTMGERVYAAQFPSLDDIIANDQAKYNNRIDVMMDSLPNMGERPPQWEDFYSANAINAVRPAYISGNAPINMGVVPEAAGT</sequence>
<name>A0A6J7XAB3_9CAUD</name>
<organism evidence="1">
    <name type="scientific">uncultured Caudovirales phage</name>
    <dbReference type="NCBI Taxonomy" id="2100421"/>
    <lineage>
        <taxon>Viruses</taxon>
        <taxon>Duplodnaviria</taxon>
        <taxon>Heunggongvirae</taxon>
        <taxon>Uroviricota</taxon>
        <taxon>Caudoviricetes</taxon>
        <taxon>Peduoviridae</taxon>
        <taxon>Maltschvirus</taxon>
        <taxon>Maltschvirus maltsch</taxon>
    </lineage>
</organism>
<accession>A0A6J7XAB3</accession>
<feature type="non-terminal residue" evidence="1">
    <location>
        <position position="400"/>
    </location>
</feature>
<dbReference type="EMBL" id="LR798365">
    <property type="protein sequence ID" value="CAB5226930.1"/>
    <property type="molecule type" value="Genomic_DNA"/>
</dbReference>
<evidence type="ECO:0000313" key="1">
    <source>
        <dbReference type="EMBL" id="CAB5226930.1"/>
    </source>
</evidence>
<gene>
    <name evidence="1" type="ORF">UFOVP1515_75</name>
</gene>